<proteinExistence type="predicted"/>
<dbReference type="EMBL" id="VICG01000001">
    <property type="protein sequence ID" value="KAA8576182.1"/>
    <property type="molecule type" value="Genomic_DNA"/>
</dbReference>
<gene>
    <name evidence="1" type="ORF">EYC84_006337</name>
</gene>
<evidence type="ECO:0000313" key="1">
    <source>
        <dbReference type="EMBL" id="KAA8576182.1"/>
    </source>
</evidence>
<evidence type="ECO:0000313" key="2">
    <source>
        <dbReference type="Proteomes" id="UP000322873"/>
    </source>
</evidence>
<keyword evidence="2" id="KW-1185">Reference proteome</keyword>
<protein>
    <submittedName>
        <fullName evidence="1">Uncharacterized protein</fullName>
    </submittedName>
</protein>
<comment type="caution">
    <text evidence="1">The sequence shown here is derived from an EMBL/GenBank/DDBJ whole genome shotgun (WGS) entry which is preliminary data.</text>
</comment>
<dbReference type="AlphaFoldDB" id="A0A5M9K7X8"/>
<name>A0A5M9K7X8_MONFR</name>
<organism evidence="1 2">
    <name type="scientific">Monilinia fructicola</name>
    <name type="common">Brown rot fungus</name>
    <name type="synonym">Ciboria fructicola</name>
    <dbReference type="NCBI Taxonomy" id="38448"/>
    <lineage>
        <taxon>Eukaryota</taxon>
        <taxon>Fungi</taxon>
        <taxon>Dikarya</taxon>
        <taxon>Ascomycota</taxon>
        <taxon>Pezizomycotina</taxon>
        <taxon>Leotiomycetes</taxon>
        <taxon>Helotiales</taxon>
        <taxon>Sclerotiniaceae</taxon>
        <taxon>Monilinia</taxon>
    </lineage>
</organism>
<dbReference type="Proteomes" id="UP000322873">
    <property type="component" value="Unassembled WGS sequence"/>
</dbReference>
<accession>A0A5M9K7X8</accession>
<sequence length="120" mass="13945">MISNCKYSTNMINNHSIDPSISPPNPFWYMYADEPIRVLSTNQKNQNLGIVVPLPLAHACFPQCHYSHNSATPQRLHAKLKNFPVNMTKETKYISLVPMTWFVSLQNHLRMNLDRKEIVY</sequence>
<reference evidence="1 2" key="1">
    <citation type="submission" date="2019-06" db="EMBL/GenBank/DDBJ databases">
        <title>Genome Sequence of the Brown Rot Fungal Pathogen Monilinia fructicola.</title>
        <authorList>
            <person name="De Miccolis Angelini R.M."/>
            <person name="Landi L."/>
            <person name="Abate D."/>
            <person name="Pollastro S."/>
            <person name="Romanazzi G."/>
            <person name="Faretra F."/>
        </authorList>
    </citation>
    <scope>NUCLEOTIDE SEQUENCE [LARGE SCALE GENOMIC DNA]</scope>
    <source>
        <strain evidence="1 2">Mfrc123</strain>
    </source>
</reference>